<keyword evidence="2" id="KW-1185">Reference proteome</keyword>
<evidence type="ECO:0000313" key="1">
    <source>
        <dbReference type="EMBL" id="PKI38973.1"/>
    </source>
</evidence>
<sequence length="93" mass="10581">MVRFDIVDEIWPLDSSSQALDGILGVVGKPDHGLESRSKAFRTSTEGWRARTFFQATSHRRETYKTTTNHTWAVSAIVVASVLRRPPLVERWP</sequence>
<organism evidence="1 2">
    <name type="scientific">Punica granatum</name>
    <name type="common">Pomegranate</name>
    <dbReference type="NCBI Taxonomy" id="22663"/>
    <lineage>
        <taxon>Eukaryota</taxon>
        <taxon>Viridiplantae</taxon>
        <taxon>Streptophyta</taxon>
        <taxon>Embryophyta</taxon>
        <taxon>Tracheophyta</taxon>
        <taxon>Spermatophyta</taxon>
        <taxon>Magnoliopsida</taxon>
        <taxon>eudicotyledons</taxon>
        <taxon>Gunneridae</taxon>
        <taxon>Pentapetalae</taxon>
        <taxon>rosids</taxon>
        <taxon>malvids</taxon>
        <taxon>Myrtales</taxon>
        <taxon>Lythraceae</taxon>
        <taxon>Punica</taxon>
    </lineage>
</organism>
<comment type="caution">
    <text evidence="1">The sequence shown here is derived from an EMBL/GenBank/DDBJ whole genome shotgun (WGS) entry which is preliminary data.</text>
</comment>
<reference evidence="1 2" key="1">
    <citation type="submission" date="2017-11" db="EMBL/GenBank/DDBJ databases">
        <title>De-novo sequencing of pomegranate (Punica granatum L.) genome.</title>
        <authorList>
            <person name="Akparov Z."/>
            <person name="Amiraslanov A."/>
            <person name="Hajiyeva S."/>
            <person name="Abbasov M."/>
            <person name="Kaur K."/>
            <person name="Hamwieh A."/>
            <person name="Solovyev V."/>
            <person name="Salamov A."/>
            <person name="Braich B."/>
            <person name="Kosarev P."/>
            <person name="Mahmoud A."/>
            <person name="Hajiyev E."/>
            <person name="Babayeva S."/>
            <person name="Izzatullayeva V."/>
            <person name="Mammadov A."/>
            <person name="Mammadov A."/>
            <person name="Sharifova S."/>
            <person name="Ojaghi J."/>
            <person name="Eynullazada K."/>
            <person name="Bayramov B."/>
            <person name="Abdulazimova A."/>
            <person name="Shahmuradov I."/>
        </authorList>
    </citation>
    <scope>NUCLEOTIDE SEQUENCE [LARGE SCALE GENOMIC DNA]</scope>
    <source>
        <strain evidence="2">cv. AG2017</strain>
        <tissue evidence="1">Leaf</tissue>
    </source>
</reference>
<dbReference type="Proteomes" id="UP000233551">
    <property type="component" value="Unassembled WGS sequence"/>
</dbReference>
<accession>A0A2I0I575</accession>
<name>A0A2I0I575_PUNGR</name>
<dbReference type="AlphaFoldDB" id="A0A2I0I575"/>
<dbReference type="EMBL" id="PGOL01003940">
    <property type="protein sequence ID" value="PKI38973.1"/>
    <property type="molecule type" value="Genomic_DNA"/>
</dbReference>
<proteinExistence type="predicted"/>
<gene>
    <name evidence="1" type="ORF">CRG98_040625</name>
</gene>
<protein>
    <submittedName>
        <fullName evidence="1">Uncharacterized protein</fullName>
    </submittedName>
</protein>
<evidence type="ECO:0000313" key="2">
    <source>
        <dbReference type="Proteomes" id="UP000233551"/>
    </source>
</evidence>